<sequence length="310" mass="34686">MANLKASEDAFLSSVAKQRITTYDGKLWELYDVGDRTLTPLVCLPGTIGGPLIFHRVISALQLAGGYRVIAIQHPVVWNHQEWVHSFDRLLDALHLHSVHIYGVCLGAFLAQKYCAVYPRRVLSLALTNGFCNTKVFGANSPCIKMLPMLPTFCLKKYVVGNFSHDGTSDVVRATMAYMSSELDSLTQLQLASRLTLVSLSSDHLNWGISIPHTRVTLIDSYGGNNEFTTELREQMYERYPEAKKALMKTAGDFPYLSHDDEVILQLRVCIAVLAMMSCSWMGCRCICGRMVTKHEGFETPKPREASETE</sequence>
<dbReference type="SUPFAM" id="SSF53474">
    <property type="entry name" value="alpha/beta-Hydrolases"/>
    <property type="match status" value="1"/>
</dbReference>
<evidence type="ECO:0000256" key="2">
    <source>
        <dbReference type="ARBA" id="ARBA00020148"/>
    </source>
</evidence>
<name>A0A024UC75_9STRA</name>
<evidence type="ECO:0000259" key="4">
    <source>
        <dbReference type="Pfam" id="PF00561"/>
    </source>
</evidence>
<protein>
    <recommendedName>
        <fullName evidence="2">Maspardin</fullName>
    </recommendedName>
</protein>
<dbReference type="GeneID" id="20081976"/>
<dbReference type="VEuPathDB" id="FungiDB:H310_04926"/>
<proteinExistence type="predicted"/>
<dbReference type="ESTHER" id="9stra-a0a024uc75">
    <property type="family name" value="Maspardin-ACP33-SPG21_like"/>
</dbReference>
<organism evidence="5">
    <name type="scientific">Aphanomyces invadans</name>
    <dbReference type="NCBI Taxonomy" id="157072"/>
    <lineage>
        <taxon>Eukaryota</taxon>
        <taxon>Sar</taxon>
        <taxon>Stramenopiles</taxon>
        <taxon>Oomycota</taxon>
        <taxon>Saprolegniomycetes</taxon>
        <taxon>Saprolegniales</taxon>
        <taxon>Verrucalvaceae</taxon>
        <taxon>Aphanomyces</taxon>
    </lineage>
</organism>
<dbReference type="RefSeq" id="XP_008867701.1">
    <property type="nucleotide sequence ID" value="XM_008869479.1"/>
</dbReference>
<dbReference type="InterPro" id="IPR029058">
    <property type="entry name" value="AB_hydrolase_fold"/>
</dbReference>
<dbReference type="EMBL" id="KI913959">
    <property type="protein sequence ID" value="ETW03472.1"/>
    <property type="molecule type" value="Genomic_DNA"/>
</dbReference>
<accession>A0A024UC75</accession>
<dbReference type="PANTHER" id="PTHR15913:SF0">
    <property type="entry name" value="MASPARDIN"/>
    <property type="match status" value="1"/>
</dbReference>
<gene>
    <name evidence="5" type="ORF">H310_04926</name>
</gene>
<dbReference type="Gene3D" id="3.40.50.1820">
    <property type="entry name" value="alpha/beta hydrolase"/>
    <property type="match status" value="1"/>
</dbReference>
<evidence type="ECO:0000313" key="5">
    <source>
        <dbReference type="EMBL" id="ETW03472.1"/>
    </source>
</evidence>
<dbReference type="PANTHER" id="PTHR15913">
    <property type="entry name" value="ACID CLUSTER PROTEIN 33"/>
    <property type="match status" value="1"/>
</dbReference>
<feature type="domain" description="AB hydrolase-1" evidence="4">
    <location>
        <begin position="40"/>
        <end position="133"/>
    </location>
</feature>
<dbReference type="GO" id="GO:0005737">
    <property type="term" value="C:cytoplasm"/>
    <property type="evidence" value="ECO:0007669"/>
    <property type="project" value="UniProtKB-SubCell"/>
</dbReference>
<reference evidence="5" key="1">
    <citation type="submission" date="2013-12" db="EMBL/GenBank/DDBJ databases">
        <title>The Genome Sequence of Aphanomyces invadans NJM9701.</title>
        <authorList>
            <consortium name="The Broad Institute Genomics Platform"/>
            <person name="Russ C."/>
            <person name="Tyler B."/>
            <person name="van West P."/>
            <person name="Dieguez-Uribeondo J."/>
            <person name="Young S.K."/>
            <person name="Zeng Q."/>
            <person name="Gargeya S."/>
            <person name="Fitzgerald M."/>
            <person name="Abouelleil A."/>
            <person name="Alvarado L."/>
            <person name="Chapman S.B."/>
            <person name="Gainer-Dewar J."/>
            <person name="Goldberg J."/>
            <person name="Griggs A."/>
            <person name="Gujja S."/>
            <person name="Hansen M."/>
            <person name="Howarth C."/>
            <person name="Imamovic A."/>
            <person name="Ireland A."/>
            <person name="Larimer J."/>
            <person name="McCowan C."/>
            <person name="Murphy C."/>
            <person name="Pearson M."/>
            <person name="Poon T.W."/>
            <person name="Priest M."/>
            <person name="Roberts A."/>
            <person name="Saif S."/>
            <person name="Shea T."/>
            <person name="Sykes S."/>
            <person name="Wortman J."/>
            <person name="Nusbaum C."/>
            <person name="Birren B."/>
        </authorList>
    </citation>
    <scope>NUCLEOTIDE SEQUENCE [LARGE SCALE GENOMIC DNA]</scope>
    <source>
        <strain evidence="5">NJM9701</strain>
    </source>
</reference>
<keyword evidence="3" id="KW-0963">Cytoplasm</keyword>
<dbReference type="Pfam" id="PF00561">
    <property type="entry name" value="Abhydrolase_1"/>
    <property type="match status" value="1"/>
</dbReference>
<dbReference type="InterPro" id="IPR026151">
    <property type="entry name" value="Maspardin"/>
</dbReference>
<dbReference type="eggNOG" id="ENOG502QPSD">
    <property type="taxonomic scope" value="Eukaryota"/>
</dbReference>
<comment type="subcellular location">
    <subcellularLocation>
        <location evidence="1">Cytoplasm</location>
    </subcellularLocation>
</comment>
<evidence type="ECO:0000256" key="1">
    <source>
        <dbReference type="ARBA" id="ARBA00004496"/>
    </source>
</evidence>
<dbReference type="OrthoDB" id="10264550at2759"/>
<dbReference type="InterPro" id="IPR000073">
    <property type="entry name" value="AB_hydrolase_1"/>
</dbReference>
<evidence type="ECO:0000256" key="3">
    <source>
        <dbReference type="ARBA" id="ARBA00022490"/>
    </source>
</evidence>
<dbReference type="AlphaFoldDB" id="A0A024UC75"/>